<evidence type="ECO:0000313" key="2">
    <source>
        <dbReference type="EMBL" id="VTJ73119.1"/>
    </source>
</evidence>
<name>A0A5E4BVZ5_MARMO</name>
<comment type="caution">
    <text evidence="2">The sequence shown here is derived from an EMBL/GenBank/DDBJ whole genome shotgun (WGS) entry which is preliminary data.</text>
</comment>
<evidence type="ECO:0000259" key="1">
    <source>
        <dbReference type="SMART" id="SM01359"/>
    </source>
</evidence>
<dbReference type="SMART" id="SM01359">
    <property type="entry name" value="A2M_N_2"/>
    <property type="match status" value="1"/>
</dbReference>
<dbReference type="Pfam" id="PF17789">
    <property type="entry name" value="MG4"/>
    <property type="match status" value="1"/>
</dbReference>
<protein>
    <recommendedName>
        <fullName evidence="1">Alpha-2-macroglobulin bait region domain-containing protein</fullName>
    </recommendedName>
</protein>
<organism evidence="2 3">
    <name type="scientific">Marmota monax</name>
    <name type="common">Woodchuck</name>
    <dbReference type="NCBI Taxonomy" id="9995"/>
    <lineage>
        <taxon>Eukaryota</taxon>
        <taxon>Metazoa</taxon>
        <taxon>Chordata</taxon>
        <taxon>Craniata</taxon>
        <taxon>Vertebrata</taxon>
        <taxon>Euteleostomi</taxon>
        <taxon>Mammalia</taxon>
        <taxon>Eutheria</taxon>
        <taxon>Euarchontoglires</taxon>
        <taxon>Glires</taxon>
        <taxon>Rodentia</taxon>
        <taxon>Sciuromorpha</taxon>
        <taxon>Sciuridae</taxon>
        <taxon>Xerinae</taxon>
        <taxon>Marmotini</taxon>
        <taxon>Marmota</taxon>
    </lineage>
</organism>
<gene>
    <name evidence="2" type="ORF">MONAX_5E001370</name>
</gene>
<dbReference type="PANTHER" id="PTHR11412">
    <property type="entry name" value="MACROGLOBULIN / COMPLEMENT"/>
    <property type="match status" value="1"/>
</dbReference>
<dbReference type="PANTHER" id="PTHR11412:SF139">
    <property type="entry name" value="C3 AND PZP-LIKE ALPHA-2-MACROGLOBULIN DOMAIN-CONTAINING PROTEIN 8"/>
    <property type="match status" value="1"/>
</dbReference>
<dbReference type="InterPro" id="IPR050473">
    <property type="entry name" value="A2M/Complement_sys"/>
</dbReference>
<sequence>MSFPLSDQPVLGEWFVFVEMQGHLYNRSFEVQKYVLPRFELLIAPPPYIRDLDACEKAAVQARYTFGKPVSGTLTINMTVDGVGYYSHEILGSQAFDICVRDLIPVDVPEHFRGRVSIWATVTSVDGGQQVAFDDSTPVQRQLVDIRYSRDTRRQFKPGLAYVGKVELSYPDGSPAEGVTVQVKAELMPRDNIYTREFVSQGGLVWFEIPSIPMSAQRVWLETKVTALDGKPVGAQYLPSYLALGSWYSPSQCHLQLQPPSRPLQIGEEARFSVHSTCPCNFTLYYEVAARGNIVLSGQQPAHITLQRSRRAAPAPEKPIRLTHLSETAAEVNVCVTSLRLAVTPSMVPLGRLLVLYVREDGEGVTDSLQFAVENYFENQVSLTYSANETRPGEVVDLRVRAARGSCVCIAAVDRSVYLLGSGFRLTPAQVFRELEDYDVSDAFGVSREDGASWWAGLTARRRRRSSAFPWPWGVTKDSGFAFTVRRGGLVFPHCLSPAPELSRGAKQHSHALLSDRDSSENCVFRWLCAGSGGCSHTEGTAYGAPGCVQDTVCRSWGHDEQNHLRLNQAQMPQRDAVNKRRRRPLPV</sequence>
<keyword evidence="3" id="KW-1185">Reference proteome</keyword>
<dbReference type="InterPro" id="IPR011625">
    <property type="entry name" value="A2M_N_BRD"/>
</dbReference>
<feature type="domain" description="Alpha-2-macroglobulin bait region" evidence="1">
    <location>
        <begin position="255"/>
        <end position="420"/>
    </location>
</feature>
<dbReference type="InterPro" id="IPR040839">
    <property type="entry name" value="MG4"/>
</dbReference>
<dbReference type="Pfam" id="PF07703">
    <property type="entry name" value="A2M_BRD"/>
    <property type="match status" value="1"/>
</dbReference>
<proteinExistence type="predicted"/>
<dbReference type="Pfam" id="PF17791">
    <property type="entry name" value="MG3"/>
    <property type="match status" value="1"/>
</dbReference>
<dbReference type="Gene3D" id="2.60.40.1940">
    <property type="match status" value="1"/>
</dbReference>
<dbReference type="Proteomes" id="UP000335636">
    <property type="component" value="Unassembled WGS sequence"/>
</dbReference>
<dbReference type="Gene3D" id="2.60.40.1930">
    <property type="match status" value="1"/>
</dbReference>
<accession>A0A5E4BVZ5</accession>
<dbReference type="InterPro" id="IPR041555">
    <property type="entry name" value="MG3"/>
</dbReference>
<dbReference type="InterPro" id="IPR013783">
    <property type="entry name" value="Ig-like_fold"/>
</dbReference>
<dbReference type="Gene3D" id="6.20.50.160">
    <property type="match status" value="1"/>
</dbReference>
<reference evidence="2" key="1">
    <citation type="submission" date="2019-04" db="EMBL/GenBank/DDBJ databases">
        <authorList>
            <person name="Alioto T."/>
            <person name="Alioto T."/>
        </authorList>
    </citation>
    <scope>NUCLEOTIDE SEQUENCE [LARGE SCALE GENOMIC DNA]</scope>
</reference>
<dbReference type="AlphaFoldDB" id="A0A5E4BVZ5"/>
<evidence type="ECO:0000313" key="3">
    <source>
        <dbReference type="Proteomes" id="UP000335636"/>
    </source>
</evidence>
<dbReference type="EMBL" id="CABDUW010000661">
    <property type="protein sequence ID" value="VTJ73119.1"/>
    <property type="molecule type" value="Genomic_DNA"/>
</dbReference>
<dbReference type="Gene3D" id="2.60.40.10">
    <property type="entry name" value="Immunoglobulins"/>
    <property type="match status" value="1"/>
</dbReference>
<dbReference type="FunFam" id="6.20.50.160:FF:000002">
    <property type="entry name" value="Thioester-containing protein 2, isoform B"/>
    <property type="match status" value="1"/>
</dbReference>